<dbReference type="Gene3D" id="3.30.420.10">
    <property type="entry name" value="Ribonuclease H-like superfamily/Ribonuclease H"/>
    <property type="match status" value="1"/>
</dbReference>
<dbReference type="PROSITE" id="PS50821">
    <property type="entry name" value="PAZ"/>
    <property type="match status" value="1"/>
</dbReference>
<organism evidence="5 6">
    <name type="scientific">Caenorhabditis angaria</name>
    <dbReference type="NCBI Taxonomy" id="860376"/>
    <lineage>
        <taxon>Eukaryota</taxon>
        <taxon>Metazoa</taxon>
        <taxon>Ecdysozoa</taxon>
        <taxon>Nematoda</taxon>
        <taxon>Chromadorea</taxon>
        <taxon>Rhabditida</taxon>
        <taxon>Rhabditina</taxon>
        <taxon>Rhabditomorpha</taxon>
        <taxon>Rhabditoidea</taxon>
        <taxon>Rhabditidae</taxon>
        <taxon>Peloderinae</taxon>
        <taxon>Caenorhabditis</taxon>
    </lineage>
</organism>
<dbReference type="Proteomes" id="UP001152747">
    <property type="component" value="Unassembled WGS sequence"/>
</dbReference>
<dbReference type="SUPFAM" id="SSF101690">
    <property type="entry name" value="PAZ domain"/>
    <property type="match status" value="1"/>
</dbReference>
<evidence type="ECO:0000259" key="4">
    <source>
        <dbReference type="PROSITE" id="PS50822"/>
    </source>
</evidence>
<dbReference type="Gene3D" id="2.170.260.10">
    <property type="entry name" value="paz domain"/>
    <property type="match status" value="1"/>
</dbReference>
<proteinExistence type="inferred from homology"/>
<dbReference type="PROSITE" id="PS50822">
    <property type="entry name" value="PIWI"/>
    <property type="match status" value="1"/>
</dbReference>
<accession>A0A9P1I566</accession>
<dbReference type="SMART" id="SM00949">
    <property type="entry name" value="PAZ"/>
    <property type="match status" value="1"/>
</dbReference>
<feature type="domain" description="PAZ" evidence="3">
    <location>
        <begin position="316"/>
        <end position="423"/>
    </location>
</feature>
<dbReference type="InterPro" id="IPR036397">
    <property type="entry name" value="RNaseH_sf"/>
</dbReference>
<dbReference type="Pfam" id="PF02170">
    <property type="entry name" value="PAZ"/>
    <property type="match status" value="1"/>
</dbReference>
<evidence type="ECO:0008006" key="7">
    <source>
        <dbReference type="Google" id="ProtNLM"/>
    </source>
</evidence>
<feature type="domain" description="Piwi" evidence="4">
    <location>
        <begin position="587"/>
        <end position="894"/>
    </location>
</feature>
<dbReference type="OrthoDB" id="9981668at2759"/>
<dbReference type="Pfam" id="PF02171">
    <property type="entry name" value="Piwi"/>
    <property type="match status" value="1"/>
</dbReference>
<gene>
    <name evidence="5" type="ORF">CAMP_LOCUS1330</name>
</gene>
<dbReference type="CDD" id="cd02846">
    <property type="entry name" value="PAZ_argonaute_like"/>
    <property type="match status" value="1"/>
</dbReference>
<dbReference type="GO" id="GO:0003723">
    <property type="term" value="F:RNA binding"/>
    <property type="evidence" value="ECO:0007669"/>
    <property type="project" value="InterPro"/>
</dbReference>
<evidence type="ECO:0000256" key="2">
    <source>
        <dbReference type="SAM" id="MobiDB-lite"/>
    </source>
</evidence>
<evidence type="ECO:0000313" key="5">
    <source>
        <dbReference type="EMBL" id="CAI5438693.1"/>
    </source>
</evidence>
<dbReference type="InterPro" id="IPR003100">
    <property type="entry name" value="PAZ_dom"/>
</dbReference>
<dbReference type="EMBL" id="CANHGI010000001">
    <property type="protein sequence ID" value="CAI5438693.1"/>
    <property type="molecule type" value="Genomic_DNA"/>
</dbReference>
<evidence type="ECO:0000256" key="1">
    <source>
        <dbReference type="RuleBase" id="RU361178"/>
    </source>
</evidence>
<sequence length="933" mass="104030">MPPVPPAPTPLPPVAAPPGPTAETNTVFDACGKSGRNACEERLEQLGVKRGDKIMAKTSAPMGNENAVGVQTNVFGIGKDGRDITVFCYVVHITADLTTSKTATFTKKGNEDFIVLERQEKCSNIFETAVLQNSDFFKMSQNNRIVYDGQSQLFTTIDIFENTKEKKRLLQVNGADTKHKDLQNLPAITMEVYVGERPSVDYTHKALTEKTADSNLDVNDRALTQLTELIFNRQCKIQSARFACFEHGKVYVLNPVDEGYDREDMMDVGDGKYLLPGFKKTVNFIEGPHGRGFNNPSLVVDAMKAAFHKEQAVATKIMELVNTDKIDGLMPDHSLEQCLQVFKGLHVYANYSGKLRRMRIEGIHKDNAIRTKFDLGDGNSISVADYLKQKYQVSLKFPNLNVLICKNRGNVNHYPMELVIVSPNQRVTISQQTSQQSQKTTRQCAVAPFKRTQLTMNGVRMMGMLEKDGQDLLNDFGLTFYENPLVVEAKMLAGKELSYGKSTVVADNGKWRQPPKQFVRNGGAVDVWAVYGVGRGMNNNDVVQVAKKFLMEARARGIGFNEPAEAIVISKNEVVSRIECAAKNNAKFILMLTDGNITDLHGQYKLLERNLGVVIQDMTAKTARDILGGKNQTLENILNKTNIKLGGMNYLINDKSLTEDQLIIGVGQSAPPPATKFMMEGKGFLNPTCIGYSSNVVDAQEFTGDFTLALPSSDTFVSMEEILKNVLEQWKTMRKSPLKRIIVYRTATAEGGYGPILELEIPLVRETISRCGFDAKLVYIVVSKEHNLRFFLTNINPKDKPTDQNIPAGVLVDTQITHPSFKQFYLNSHRTLQGTAKTPSYIVLVDDFGAKMEKLEQLTNALCHHHQIVSMSTSLPSPLYIANEYAKRGRTLWMERTSSNPPTTGESGSNRLHDYTKELSYNNTKFSTRRINA</sequence>
<comment type="similarity">
    <text evidence="1">Belongs to the argonaute family.</text>
</comment>
<dbReference type="PANTHER" id="PTHR22891">
    <property type="entry name" value="EUKARYOTIC TRANSLATION INITIATION FACTOR 2C"/>
    <property type="match status" value="1"/>
</dbReference>
<dbReference type="SMART" id="SM00950">
    <property type="entry name" value="Piwi"/>
    <property type="match status" value="1"/>
</dbReference>
<evidence type="ECO:0000259" key="3">
    <source>
        <dbReference type="PROSITE" id="PS50821"/>
    </source>
</evidence>
<dbReference type="Gene3D" id="3.40.50.2300">
    <property type="match status" value="1"/>
</dbReference>
<dbReference type="InterPro" id="IPR003165">
    <property type="entry name" value="Piwi"/>
</dbReference>
<dbReference type="InterPro" id="IPR036085">
    <property type="entry name" value="PAZ_dom_sf"/>
</dbReference>
<dbReference type="InterPro" id="IPR012337">
    <property type="entry name" value="RNaseH-like_sf"/>
</dbReference>
<protein>
    <recommendedName>
        <fullName evidence="7">Piwi domain-containing protein</fullName>
    </recommendedName>
</protein>
<keyword evidence="6" id="KW-1185">Reference proteome</keyword>
<feature type="region of interest" description="Disordered" evidence="2">
    <location>
        <begin position="1"/>
        <end position="22"/>
    </location>
</feature>
<evidence type="ECO:0000313" key="6">
    <source>
        <dbReference type="Proteomes" id="UP001152747"/>
    </source>
</evidence>
<dbReference type="AlphaFoldDB" id="A0A9P1I566"/>
<dbReference type="SUPFAM" id="SSF53098">
    <property type="entry name" value="Ribonuclease H-like"/>
    <property type="match status" value="1"/>
</dbReference>
<name>A0A9P1I566_9PELO</name>
<reference evidence="5" key="1">
    <citation type="submission" date="2022-11" db="EMBL/GenBank/DDBJ databases">
        <authorList>
            <person name="Kikuchi T."/>
        </authorList>
    </citation>
    <scope>NUCLEOTIDE SEQUENCE</scope>
    <source>
        <strain evidence="5">PS1010</strain>
    </source>
</reference>
<comment type="caution">
    <text evidence="5">The sequence shown here is derived from an EMBL/GenBank/DDBJ whole genome shotgun (WGS) entry which is preliminary data.</text>
</comment>
<feature type="compositionally biased region" description="Pro residues" evidence="2">
    <location>
        <begin position="1"/>
        <end position="20"/>
    </location>
</feature>